<dbReference type="EC" id="2.3.2.6" evidence="4"/>
<dbReference type="Gene3D" id="3.30.70.3550">
    <property type="entry name" value="Leucyl/phenylalanyl-tRNA-protein transferase, N-terminal domain"/>
    <property type="match status" value="1"/>
</dbReference>
<dbReference type="PANTHER" id="PTHR30098">
    <property type="entry name" value="LEUCYL/PHENYLALANYL-TRNA--PROTEIN TRANSFERASE"/>
    <property type="match status" value="1"/>
</dbReference>
<dbReference type="GO" id="GO:0030163">
    <property type="term" value="P:protein catabolic process"/>
    <property type="evidence" value="ECO:0007669"/>
    <property type="project" value="UniProtKB-UniRule"/>
</dbReference>
<dbReference type="PANTHER" id="PTHR30098:SF2">
    <property type="entry name" value="LEUCYL_PHENYLALANYL-TRNA--PROTEIN TRANSFERASE"/>
    <property type="match status" value="1"/>
</dbReference>
<dbReference type="GO" id="GO:0008914">
    <property type="term" value="F:leucyl-tRNA--protein transferase activity"/>
    <property type="evidence" value="ECO:0007669"/>
    <property type="project" value="UniProtKB-UniRule"/>
</dbReference>
<comment type="catalytic activity">
    <reaction evidence="4">
        <text>N-terminal L-arginyl-[protein] + L-leucyl-tRNA(Leu) = N-terminal L-leucyl-L-arginyl-[protein] + tRNA(Leu) + H(+)</text>
        <dbReference type="Rhea" id="RHEA:50416"/>
        <dbReference type="Rhea" id="RHEA-COMP:9613"/>
        <dbReference type="Rhea" id="RHEA-COMP:9622"/>
        <dbReference type="Rhea" id="RHEA-COMP:12672"/>
        <dbReference type="Rhea" id="RHEA-COMP:12673"/>
        <dbReference type="ChEBI" id="CHEBI:15378"/>
        <dbReference type="ChEBI" id="CHEBI:64719"/>
        <dbReference type="ChEBI" id="CHEBI:78442"/>
        <dbReference type="ChEBI" id="CHEBI:78494"/>
        <dbReference type="ChEBI" id="CHEBI:133044"/>
        <dbReference type="EC" id="2.3.2.6"/>
    </reaction>
</comment>
<comment type="catalytic activity">
    <reaction evidence="4">
        <text>L-phenylalanyl-tRNA(Phe) + an N-terminal L-alpha-aminoacyl-[protein] = an N-terminal L-phenylalanyl-L-alpha-aminoacyl-[protein] + tRNA(Phe)</text>
        <dbReference type="Rhea" id="RHEA:43632"/>
        <dbReference type="Rhea" id="RHEA-COMP:9668"/>
        <dbReference type="Rhea" id="RHEA-COMP:9699"/>
        <dbReference type="Rhea" id="RHEA-COMP:10636"/>
        <dbReference type="Rhea" id="RHEA-COMP:10637"/>
        <dbReference type="ChEBI" id="CHEBI:78442"/>
        <dbReference type="ChEBI" id="CHEBI:78531"/>
        <dbReference type="ChEBI" id="CHEBI:78597"/>
        <dbReference type="ChEBI" id="CHEBI:83561"/>
        <dbReference type="EC" id="2.3.2.6"/>
    </reaction>
</comment>
<dbReference type="NCBIfam" id="TIGR00667">
    <property type="entry name" value="aat"/>
    <property type="match status" value="1"/>
</dbReference>
<dbReference type="AlphaFoldDB" id="A0A9D7QNN7"/>
<reference evidence="5" key="1">
    <citation type="submission" date="2020-10" db="EMBL/GenBank/DDBJ databases">
        <title>Connecting structure to function with the recovery of over 1000 high-quality activated sludge metagenome-assembled genomes encoding full-length rRNA genes using long-read sequencing.</title>
        <authorList>
            <person name="Singleton C.M."/>
            <person name="Petriglieri F."/>
            <person name="Kristensen J.M."/>
            <person name="Kirkegaard R.H."/>
            <person name="Michaelsen T.Y."/>
            <person name="Andersen M.H."/>
            <person name="Karst S.M."/>
            <person name="Dueholm M.S."/>
            <person name="Nielsen P.H."/>
            <person name="Albertsen M."/>
        </authorList>
    </citation>
    <scope>NUCLEOTIDE SEQUENCE</scope>
    <source>
        <strain evidence="5">OdNE_18-Q3-R46-58_BAT3C.305</strain>
    </source>
</reference>
<accession>A0A9D7QNN7</accession>
<keyword evidence="3 4" id="KW-0012">Acyltransferase</keyword>
<comment type="catalytic activity">
    <reaction evidence="4">
        <text>N-terminal L-lysyl-[protein] + L-leucyl-tRNA(Leu) = N-terminal L-leucyl-L-lysyl-[protein] + tRNA(Leu) + H(+)</text>
        <dbReference type="Rhea" id="RHEA:12340"/>
        <dbReference type="Rhea" id="RHEA-COMP:9613"/>
        <dbReference type="Rhea" id="RHEA-COMP:9622"/>
        <dbReference type="Rhea" id="RHEA-COMP:12670"/>
        <dbReference type="Rhea" id="RHEA-COMP:12671"/>
        <dbReference type="ChEBI" id="CHEBI:15378"/>
        <dbReference type="ChEBI" id="CHEBI:65249"/>
        <dbReference type="ChEBI" id="CHEBI:78442"/>
        <dbReference type="ChEBI" id="CHEBI:78494"/>
        <dbReference type="ChEBI" id="CHEBI:133043"/>
        <dbReference type="EC" id="2.3.2.6"/>
    </reaction>
</comment>
<dbReference type="GO" id="GO:0005737">
    <property type="term" value="C:cytoplasm"/>
    <property type="evidence" value="ECO:0007669"/>
    <property type="project" value="UniProtKB-SubCell"/>
</dbReference>
<dbReference type="InterPro" id="IPR004616">
    <property type="entry name" value="Leu/Phe-tRNA_Trfase"/>
</dbReference>
<dbReference type="Pfam" id="PF03588">
    <property type="entry name" value="Leu_Phe_trans"/>
    <property type="match status" value="1"/>
</dbReference>
<comment type="caution">
    <text evidence="5">The sequence shown here is derived from an EMBL/GenBank/DDBJ whole genome shotgun (WGS) entry which is preliminary data.</text>
</comment>
<dbReference type="HAMAP" id="MF_00688">
    <property type="entry name" value="Leu_Phe_trans"/>
    <property type="match status" value="1"/>
</dbReference>
<dbReference type="Proteomes" id="UP000808146">
    <property type="component" value="Unassembled WGS sequence"/>
</dbReference>
<dbReference type="InterPro" id="IPR042203">
    <property type="entry name" value="Leu/Phe-tRNA_Trfase_C"/>
</dbReference>
<comment type="function">
    <text evidence="4">Functions in the N-end rule pathway of protein degradation where it conjugates Leu, Phe and, less efficiently, Met from aminoacyl-tRNAs to the N-termini of proteins containing an N-terminal arginine or lysine.</text>
</comment>
<gene>
    <name evidence="4" type="primary">aat</name>
    <name evidence="5" type="ORF">IPN75_12770</name>
</gene>
<comment type="similarity">
    <text evidence="4">Belongs to the L/F-transferase family.</text>
</comment>
<evidence type="ECO:0000256" key="2">
    <source>
        <dbReference type="ARBA" id="ARBA00022679"/>
    </source>
</evidence>
<organism evidence="5 6">
    <name type="scientific">Candidatus Dechloromonas phosphorivorans</name>
    <dbReference type="NCBI Taxonomy" id="2899244"/>
    <lineage>
        <taxon>Bacteria</taxon>
        <taxon>Pseudomonadati</taxon>
        <taxon>Pseudomonadota</taxon>
        <taxon>Betaproteobacteria</taxon>
        <taxon>Rhodocyclales</taxon>
        <taxon>Azonexaceae</taxon>
        <taxon>Dechloromonas</taxon>
    </lineage>
</organism>
<dbReference type="SUPFAM" id="SSF55729">
    <property type="entry name" value="Acyl-CoA N-acyltransferases (Nat)"/>
    <property type="match status" value="1"/>
</dbReference>
<keyword evidence="1 4" id="KW-0963">Cytoplasm</keyword>
<evidence type="ECO:0000256" key="3">
    <source>
        <dbReference type="ARBA" id="ARBA00023315"/>
    </source>
</evidence>
<evidence type="ECO:0000313" key="6">
    <source>
        <dbReference type="Proteomes" id="UP000808146"/>
    </source>
</evidence>
<sequence>MPYLGRLDSFPPVETARADMGGLLAVGADLSPARILNAYRRGIFPWGTVERQPLWYSPDPRMVLFPEEFRLADSLRKTLRARRYQVRFDNDFAAVISACAAVPRRGQDGTWISPDMMDAYIRLHELGWAHSVEVYAEGELTGGLYGLGIGRMFYGESMFSRRSNASKIAFAHLVHHLLADDFGMIDCQMRTEHLASLGGREIPRGDFLGRLLQLIGPDRRRGRWTADGLDVHW</sequence>
<dbReference type="EMBL" id="JADKBR010000017">
    <property type="protein sequence ID" value="MBK8891170.1"/>
    <property type="molecule type" value="Genomic_DNA"/>
</dbReference>
<dbReference type="InterPro" id="IPR042221">
    <property type="entry name" value="Leu/Phe-tRNA_Trfase_N"/>
</dbReference>
<dbReference type="InterPro" id="IPR016181">
    <property type="entry name" value="Acyl_CoA_acyltransferase"/>
</dbReference>
<name>A0A9D7QNN7_9RHOO</name>
<evidence type="ECO:0000256" key="1">
    <source>
        <dbReference type="ARBA" id="ARBA00022490"/>
    </source>
</evidence>
<evidence type="ECO:0000256" key="4">
    <source>
        <dbReference type="HAMAP-Rule" id="MF_00688"/>
    </source>
</evidence>
<comment type="subcellular location">
    <subcellularLocation>
        <location evidence="4">Cytoplasm</location>
    </subcellularLocation>
</comment>
<evidence type="ECO:0000313" key="5">
    <source>
        <dbReference type="EMBL" id="MBK8891170.1"/>
    </source>
</evidence>
<keyword evidence="2 4" id="KW-0808">Transferase</keyword>
<protein>
    <recommendedName>
        <fullName evidence="4">Leucyl/phenylalanyl-tRNA--protein transferase</fullName>
        <ecNumber evidence="4">2.3.2.6</ecNumber>
    </recommendedName>
    <alternativeName>
        <fullName evidence="4">L/F-transferase</fullName>
    </alternativeName>
    <alternativeName>
        <fullName evidence="4">Leucyltransferase</fullName>
    </alternativeName>
    <alternativeName>
        <fullName evidence="4">Phenyalanyltransferase</fullName>
    </alternativeName>
</protein>
<proteinExistence type="inferred from homology"/>
<dbReference type="Gene3D" id="3.40.630.70">
    <property type="entry name" value="Leucyl/phenylalanyl-tRNA-protein transferase, C-terminal domain"/>
    <property type="match status" value="1"/>
</dbReference>